<comment type="function">
    <text evidence="10">Essential component of the TIM23 complex, a complex that mediates the translocation of transit peptide-containing proteins across the mitochondrial inner membrane. Required to keep the TOM and the TIM23 complexes in close contact. At some point, it is released from the TOM23 complex to allow protein translocation into the mitochondrial matrix.</text>
</comment>
<comment type="subcellular location">
    <subcellularLocation>
        <location evidence="1 12">Mitochondrion inner membrane</location>
        <topology evidence="1 12">Single-pass membrane protein</topology>
    </subcellularLocation>
</comment>
<dbReference type="GO" id="GO:0005744">
    <property type="term" value="C:TIM23 mitochondrial import inner membrane translocase complex"/>
    <property type="evidence" value="ECO:0007669"/>
    <property type="project" value="UniProtKB-UniRule"/>
</dbReference>
<dbReference type="Gene3D" id="3.10.450.320">
    <property type="entry name" value="Mitochondrial import inner membrane translocase subunit Tim21"/>
    <property type="match status" value="1"/>
</dbReference>
<dbReference type="Proteomes" id="UP001321749">
    <property type="component" value="Unassembled WGS sequence"/>
</dbReference>
<dbReference type="InterPro" id="IPR038552">
    <property type="entry name" value="Tim21_IMS_sf"/>
</dbReference>
<reference evidence="13" key="1">
    <citation type="journal article" date="2023" name="Mol. Phylogenet. Evol.">
        <title>Genome-scale phylogeny and comparative genomics of the fungal order Sordariales.</title>
        <authorList>
            <person name="Hensen N."/>
            <person name="Bonometti L."/>
            <person name="Westerberg I."/>
            <person name="Brannstrom I.O."/>
            <person name="Guillou S."/>
            <person name="Cros-Aarteil S."/>
            <person name="Calhoun S."/>
            <person name="Haridas S."/>
            <person name="Kuo A."/>
            <person name="Mondo S."/>
            <person name="Pangilinan J."/>
            <person name="Riley R."/>
            <person name="LaButti K."/>
            <person name="Andreopoulos B."/>
            <person name="Lipzen A."/>
            <person name="Chen C."/>
            <person name="Yan M."/>
            <person name="Daum C."/>
            <person name="Ng V."/>
            <person name="Clum A."/>
            <person name="Steindorff A."/>
            <person name="Ohm R.A."/>
            <person name="Martin F."/>
            <person name="Silar P."/>
            <person name="Natvig D.O."/>
            <person name="Lalanne C."/>
            <person name="Gautier V."/>
            <person name="Ament-Velasquez S.L."/>
            <person name="Kruys A."/>
            <person name="Hutchinson M.I."/>
            <person name="Powell A.J."/>
            <person name="Barry K."/>
            <person name="Miller A.N."/>
            <person name="Grigoriev I.V."/>
            <person name="Debuchy R."/>
            <person name="Gladieux P."/>
            <person name="Hiltunen Thoren M."/>
            <person name="Johannesson H."/>
        </authorList>
    </citation>
    <scope>NUCLEOTIDE SEQUENCE</scope>
    <source>
        <strain evidence="13">PSN324</strain>
    </source>
</reference>
<feature type="transmembrane region" description="Helical" evidence="12">
    <location>
        <begin position="79"/>
        <end position="99"/>
    </location>
</feature>
<dbReference type="FunFam" id="3.10.450.320:FF:000002">
    <property type="entry name" value="Mitochondrial import inner membrane translocase subunit tim21"/>
    <property type="match status" value="1"/>
</dbReference>
<gene>
    <name evidence="13" type="ORF">QBC42DRAFT_268225</name>
</gene>
<keyword evidence="5 12" id="KW-0999">Mitochondrion inner membrane</keyword>
<keyword evidence="14" id="KW-1185">Reference proteome</keyword>
<keyword evidence="4 12" id="KW-0812">Transmembrane</keyword>
<dbReference type="PANTHER" id="PTHR13032:SF6">
    <property type="entry name" value="MITOCHONDRIAL IMPORT INNER MEMBRANE TRANSLOCASE SUBUNIT TIM21"/>
    <property type="match status" value="1"/>
</dbReference>
<evidence type="ECO:0000256" key="1">
    <source>
        <dbReference type="ARBA" id="ARBA00004434"/>
    </source>
</evidence>
<keyword evidence="9 12" id="KW-0472">Membrane</keyword>
<keyword evidence="12" id="KW-0811">Translocation</keyword>
<proteinExistence type="inferred from homology"/>
<comment type="caution">
    <text evidence="13">The sequence shown here is derived from an EMBL/GenBank/DDBJ whole genome shotgun (WGS) entry which is preliminary data.</text>
</comment>
<accession>A0AAV9HNK0</accession>
<protein>
    <recommendedName>
        <fullName evidence="3 12">Mitochondrial import inner membrane translocase subunit Tim21</fullName>
    </recommendedName>
</protein>
<keyword evidence="6" id="KW-0809">Transit peptide</keyword>
<reference evidence="13" key="2">
    <citation type="submission" date="2023-06" db="EMBL/GenBank/DDBJ databases">
        <authorList>
            <consortium name="Lawrence Berkeley National Laboratory"/>
            <person name="Mondo S.J."/>
            <person name="Hensen N."/>
            <person name="Bonometti L."/>
            <person name="Westerberg I."/>
            <person name="Brannstrom I.O."/>
            <person name="Guillou S."/>
            <person name="Cros-Aarteil S."/>
            <person name="Calhoun S."/>
            <person name="Haridas S."/>
            <person name="Kuo A."/>
            <person name="Pangilinan J."/>
            <person name="Riley R."/>
            <person name="Labutti K."/>
            <person name="Andreopoulos B."/>
            <person name="Lipzen A."/>
            <person name="Chen C."/>
            <person name="Yanf M."/>
            <person name="Daum C."/>
            <person name="Ng V."/>
            <person name="Clum A."/>
            <person name="Steindorff A."/>
            <person name="Ohm R."/>
            <person name="Martin F."/>
            <person name="Silar P."/>
            <person name="Natvig D."/>
            <person name="Lalanne C."/>
            <person name="Gautier V."/>
            <person name="Ament-Velasquez S.L."/>
            <person name="Kruys A."/>
            <person name="Hutchinson M.I."/>
            <person name="Powell A.J."/>
            <person name="Barry K."/>
            <person name="Miller A.N."/>
            <person name="Grigoriev I.V."/>
            <person name="Debuchy R."/>
            <person name="Gladieux P."/>
            <person name="Thoren M.H."/>
            <person name="Johannesson H."/>
        </authorList>
    </citation>
    <scope>NUCLEOTIDE SEQUENCE</scope>
    <source>
        <strain evidence="13">PSN324</strain>
    </source>
</reference>
<evidence type="ECO:0000256" key="4">
    <source>
        <dbReference type="ARBA" id="ARBA00022692"/>
    </source>
</evidence>
<evidence type="ECO:0000256" key="9">
    <source>
        <dbReference type="ARBA" id="ARBA00023136"/>
    </source>
</evidence>
<keyword evidence="8 12" id="KW-0496">Mitochondrion</keyword>
<evidence type="ECO:0000256" key="8">
    <source>
        <dbReference type="ARBA" id="ARBA00023128"/>
    </source>
</evidence>
<comment type="similarity">
    <text evidence="2 12">Belongs to the TIM21 family.</text>
</comment>
<dbReference type="Pfam" id="PF08294">
    <property type="entry name" value="TIM21"/>
    <property type="match status" value="1"/>
</dbReference>
<dbReference type="InterPro" id="IPR013261">
    <property type="entry name" value="Tim21"/>
</dbReference>
<dbReference type="PANTHER" id="PTHR13032">
    <property type="entry name" value="MITOCHONDRIAL IMPORT INNER MEMBRANE TRANSLOCASE SUBUNIT TIM21"/>
    <property type="match status" value="1"/>
</dbReference>
<keyword evidence="7 12" id="KW-1133">Transmembrane helix</keyword>
<evidence type="ECO:0000256" key="11">
    <source>
        <dbReference type="ARBA" id="ARBA00063758"/>
    </source>
</evidence>
<keyword evidence="12" id="KW-0653">Protein transport</keyword>
<evidence type="ECO:0000256" key="12">
    <source>
        <dbReference type="RuleBase" id="RU367142"/>
    </source>
</evidence>
<name>A0AAV9HNK0_9PEZI</name>
<keyword evidence="12" id="KW-0813">Transport</keyword>
<evidence type="ECO:0000256" key="7">
    <source>
        <dbReference type="ARBA" id="ARBA00022989"/>
    </source>
</evidence>
<dbReference type="AlphaFoldDB" id="A0AAV9HNK0"/>
<organism evidence="13 14">
    <name type="scientific">Cladorrhinum samala</name>
    <dbReference type="NCBI Taxonomy" id="585594"/>
    <lineage>
        <taxon>Eukaryota</taxon>
        <taxon>Fungi</taxon>
        <taxon>Dikarya</taxon>
        <taxon>Ascomycota</taxon>
        <taxon>Pezizomycotina</taxon>
        <taxon>Sordariomycetes</taxon>
        <taxon>Sordariomycetidae</taxon>
        <taxon>Sordariales</taxon>
        <taxon>Podosporaceae</taxon>
        <taxon>Cladorrhinum</taxon>
    </lineage>
</organism>
<evidence type="ECO:0000313" key="13">
    <source>
        <dbReference type="EMBL" id="KAK4462252.1"/>
    </source>
</evidence>
<comment type="subunit">
    <text evidence="11">Component of the TIM23 complex, at least composed of TIM23, TIM17, TIM50 and TIM21.</text>
</comment>
<sequence length="237" mass="26825">MKSQFAPSRLRPITLTMGRPLLTTCIHPALFATLPRRLSYTSSSSTKRRTVTPLNDDGHLPWSDLTAAEKTGRAVQQTVNLSLVLVGLALTSGVIYVLYSEVFSTDSKTTHFNRAVDRIKSDPRCVELLGDGKKLKAFGEETHNSWRRARPIASSAVTDRYGVEHLRIEFNIQGPRGIGRVNIHLIKNPGEHEHHYKYFFLDVKGHQRIWFENADAARQQQQNKKGEGFKLFGVKWS</sequence>
<evidence type="ECO:0000256" key="3">
    <source>
        <dbReference type="ARBA" id="ARBA00020726"/>
    </source>
</evidence>
<dbReference type="GO" id="GO:0030150">
    <property type="term" value="P:protein import into mitochondrial matrix"/>
    <property type="evidence" value="ECO:0007669"/>
    <property type="project" value="UniProtKB-UniRule"/>
</dbReference>
<dbReference type="EMBL" id="MU864975">
    <property type="protein sequence ID" value="KAK4462252.1"/>
    <property type="molecule type" value="Genomic_DNA"/>
</dbReference>
<evidence type="ECO:0000256" key="2">
    <source>
        <dbReference type="ARBA" id="ARBA00010867"/>
    </source>
</evidence>
<evidence type="ECO:0000256" key="5">
    <source>
        <dbReference type="ARBA" id="ARBA00022792"/>
    </source>
</evidence>
<evidence type="ECO:0000313" key="14">
    <source>
        <dbReference type="Proteomes" id="UP001321749"/>
    </source>
</evidence>
<evidence type="ECO:0000256" key="10">
    <source>
        <dbReference type="ARBA" id="ARBA00060204"/>
    </source>
</evidence>
<evidence type="ECO:0000256" key="6">
    <source>
        <dbReference type="ARBA" id="ARBA00022946"/>
    </source>
</evidence>